<evidence type="ECO:0000256" key="7">
    <source>
        <dbReference type="ARBA" id="ARBA00022777"/>
    </source>
</evidence>
<dbReference type="InterPro" id="IPR022673">
    <property type="entry name" value="Hexokinase_C"/>
</dbReference>
<keyword evidence="7 11" id="KW-0418">Kinase</keyword>
<dbReference type="GO" id="GO:0006096">
    <property type="term" value="P:glycolytic process"/>
    <property type="evidence" value="ECO:0007669"/>
    <property type="project" value="UniProtKB-UniPathway"/>
</dbReference>
<dbReference type="Pfam" id="PF00349">
    <property type="entry name" value="Hexokinase_1"/>
    <property type="match status" value="1"/>
</dbReference>
<evidence type="ECO:0000313" key="14">
    <source>
        <dbReference type="EMBL" id="EEF48941.1"/>
    </source>
</evidence>
<dbReference type="GO" id="GO:0005829">
    <property type="term" value="C:cytosol"/>
    <property type="evidence" value="ECO:0000318"/>
    <property type="project" value="GO_Central"/>
</dbReference>
<dbReference type="GO" id="GO:0005741">
    <property type="term" value="C:mitochondrial outer membrane"/>
    <property type="evidence" value="ECO:0007669"/>
    <property type="project" value="UniProtKB-SubCell"/>
</dbReference>
<comment type="similarity">
    <text evidence="4 11">Belongs to the hexokinase family.</text>
</comment>
<keyword evidence="6 11" id="KW-0547">Nucleotide-binding</keyword>
<dbReference type="EC" id="2.7.1.-" evidence="11"/>
<dbReference type="GO" id="GO:0004396">
    <property type="term" value="F:hexokinase activity"/>
    <property type="evidence" value="ECO:0007669"/>
    <property type="project" value="UniProtKB-UniRule"/>
</dbReference>
<dbReference type="UniPathway" id="UPA00242"/>
<evidence type="ECO:0000256" key="2">
    <source>
        <dbReference type="ARBA" id="ARBA00004888"/>
    </source>
</evidence>
<dbReference type="Pfam" id="PF03727">
    <property type="entry name" value="Hexokinase_2"/>
    <property type="match status" value="1"/>
</dbReference>
<accession>B9RIG9</accession>
<dbReference type="Gene3D" id="3.30.420.40">
    <property type="match status" value="1"/>
</dbReference>
<evidence type="ECO:0000259" key="12">
    <source>
        <dbReference type="Pfam" id="PF00349"/>
    </source>
</evidence>
<dbReference type="GO" id="GO:0005524">
    <property type="term" value="F:ATP binding"/>
    <property type="evidence" value="ECO:0007669"/>
    <property type="project" value="UniProtKB-UniRule"/>
</dbReference>
<evidence type="ECO:0000259" key="13">
    <source>
        <dbReference type="Pfam" id="PF03727"/>
    </source>
</evidence>
<dbReference type="PRINTS" id="PR00475">
    <property type="entry name" value="HEXOKINASE"/>
</dbReference>
<dbReference type="PANTHER" id="PTHR19443:SF6">
    <property type="entry name" value="HEXOKINASE-4"/>
    <property type="match status" value="1"/>
</dbReference>
<evidence type="ECO:0000256" key="5">
    <source>
        <dbReference type="ARBA" id="ARBA00022679"/>
    </source>
</evidence>
<dbReference type="InterPro" id="IPR043129">
    <property type="entry name" value="ATPase_NBD"/>
</dbReference>
<organism evidence="14 15">
    <name type="scientific">Ricinus communis</name>
    <name type="common">Castor bean</name>
    <dbReference type="NCBI Taxonomy" id="3988"/>
    <lineage>
        <taxon>Eukaryota</taxon>
        <taxon>Viridiplantae</taxon>
        <taxon>Streptophyta</taxon>
        <taxon>Embryophyta</taxon>
        <taxon>Tracheophyta</taxon>
        <taxon>Spermatophyta</taxon>
        <taxon>Magnoliopsida</taxon>
        <taxon>eudicotyledons</taxon>
        <taxon>Gunneridae</taxon>
        <taxon>Pentapetalae</taxon>
        <taxon>rosids</taxon>
        <taxon>fabids</taxon>
        <taxon>Malpighiales</taxon>
        <taxon>Euphorbiaceae</taxon>
        <taxon>Acalyphoideae</taxon>
        <taxon>Acalypheae</taxon>
        <taxon>Ricinus</taxon>
    </lineage>
</organism>
<dbReference type="PANTHER" id="PTHR19443">
    <property type="entry name" value="HEXOKINASE"/>
    <property type="match status" value="1"/>
</dbReference>
<dbReference type="InterPro" id="IPR001312">
    <property type="entry name" value="Hexokinase"/>
</dbReference>
<dbReference type="FunCoup" id="B9RIG9">
    <property type="interactions" value="2098"/>
</dbReference>
<keyword evidence="5 11" id="KW-0808">Transferase</keyword>
<dbReference type="GO" id="GO:0001678">
    <property type="term" value="P:intracellular glucose homeostasis"/>
    <property type="evidence" value="ECO:0007669"/>
    <property type="project" value="InterPro"/>
</dbReference>
<dbReference type="Gene3D" id="3.40.367.20">
    <property type="match status" value="1"/>
</dbReference>
<evidence type="ECO:0000256" key="11">
    <source>
        <dbReference type="RuleBase" id="RU362007"/>
    </source>
</evidence>
<feature type="domain" description="Hexokinase C-terminal" evidence="13">
    <location>
        <begin position="247"/>
        <end position="495"/>
    </location>
</feature>
<feature type="domain" description="Hexokinase N-terminal" evidence="12">
    <location>
        <begin position="41"/>
        <end position="240"/>
    </location>
</feature>
<evidence type="ECO:0000256" key="9">
    <source>
        <dbReference type="ARBA" id="ARBA00022840"/>
    </source>
</evidence>
<dbReference type="EMBL" id="EQ973781">
    <property type="protein sequence ID" value="EEF48941.1"/>
    <property type="molecule type" value="Genomic_DNA"/>
</dbReference>
<evidence type="ECO:0000313" key="15">
    <source>
        <dbReference type="Proteomes" id="UP000008311"/>
    </source>
</evidence>
<dbReference type="OMA" id="ADCVQQF"/>
<dbReference type="UniPathway" id="UPA00109">
    <property type="reaction ID" value="UER00180"/>
</dbReference>
<dbReference type="PROSITE" id="PS51748">
    <property type="entry name" value="HEXOKINASE_2"/>
    <property type="match status" value="1"/>
</dbReference>
<evidence type="ECO:0000256" key="1">
    <source>
        <dbReference type="ARBA" id="ARBA00004572"/>
    </source>
</evidence>
<dbReference type="STRING" id="3988.B9RIG9"/>
<dbReference type="CDD" id="cd24020">
    <property type="entry name" value="ASKHA_NBD_HK_plant"/>
    <property type="match status" value="1"/>
</dbReference>
<keyword evidence="8" id="KW-1000">Mitochondrion outer membrane</keyword>
<dbReference type="InParanoid" id="B9RIG9"/>
<evidence type="ECO:0000256" key="4">
    <source>
        <dbReference type="ARBA" id="ARBA00009225"/>
    </source>
</evidence>
<dbReference type="PROSITE" id="PS51257">
    <property type="entry name" value="PROKAR_LIPOPROTEIN"/>
    <property type="match status" value="1"/>
</dbReference>
<dbReference type="FunFam" id="3.30.420.40:FF:000034">
    <property type="entry name" value="Phosphotransferase"/>
    <property type="match status" value="1"/>
</dbReference>
<evidence type="ECO:0000256" key="10">
    <source>
        <dbReference type="ARBA" id="ARBA00023152"/>
    </source>
</evidence>
<dbReference type="GO" id="GO:0005536">
    <property type="term" value="F:D-glucose binding"/>
    <property type="evidence" value="ECO:0007669"/>
    <property type="project" value="InterPro"/>
</dbReference>
<dbReference type="AlphaFoldDB" id="B9RIG9"/>
<keyword evidence="9 11" id="KW-0067">ATP-binding</keyword>
<dbReference type="InterPro" id="IPR022672">
    <property type="entry name" value="Hexokinase_N"/>
</dbReference>
<sequence length="508" mass="55554">MGKVVVGVAVGVAVAACAVAGVVVGKRVRSRRKWRRVVGVLKELEESCETTVGRLRQVVDAMAVEMHAGLASEGGSKLKMLLTFVDHLPTGNEIGTYYALDLGGTNFRVLRVQLGGRRSLILSKDVESQPVPQHLMESTSEELFDFIASTLKQFVEKEENGSEFSSVRRRELGFTFSFPVKQMSTCSGILIKWTKGYHIEDMVGREVVERLQAGLTRNDLDMQVAVLVNDTVGTLALGHYHDADTVAAVIIGTGTNACYLERADAIIKCQGLLTTSGGMVVNMEWGNFWSSHLPRTSYDIDLDAESPNPNDQGFEKMISGMYLGDIVRRVILRMTQESDIFGPVSSRLSVPFNLKTPLVAKMHEDDSPDLTEVAHILKETLGIPEVPLKFRKLVVRVCDVVTRRAARLAAAGIVGILKKIGRDGTGGITSGRGRSDIKMRRTVVVIEGGLYTSYTMFREYLHEAFNEILGEDVAQHVILKATEDGSGIGAALLAASYSSYSVDRVQLL</sequence>
<proteinExistence type="inferred from homology"/>
<protein>
    <recommendedName>
        <fullName evidence="11">Phosphotransferase</fullName>
        <ecNumber evidence="11">2.7.1.-</ecNumber>
    </recommendedName>
</protein>
<comment type="pathway">
    <text evidence="2">Carbohydrate degradation; glycolysis; D-glyceraldehyde 3-phosphate and glycerone phosphate from D-glucose: step 1/4.</text>
</comment>
<evidence type="ECO:0000256" key="8">
    <source>
        <dbReference type="ARBA" id="ARBA00022787"/>
    </source>
</evidence>
<keyword evidence="8" id="KW-0496">Mitochondrion</keyword>
<name>B9RIG9_RICCO</name>
<dbReference type="KEGG" id="rcu:8274337"/>
<comment type="pathway">
    <text evidence="3">Carbohydrate metabolism; hexose metabolism.</text>
</comment>
<dbReference type="SUPFAM" id="SSF53067">
    <property type="entry name" value="Actin-like ATPase domain"/>
    <property type="match status" value="2"/>
</dbReference>
<dbReference type="OrthoDB" id="419537at2759"/>
<reference evidence="15" key="1">
    <citation type="journal article" date="2010" name="Nat. Biotechnol.">
        <title>Draft genome sequence of the oilseed species Ricinus communis.</title>
        <authorList>
            <person name="Chan A.P."/>
            <person name="Crabtree J."/>
            <person name="Zhao Q."/>
            <person name="Lorenzi H."/>
            <person name="Orvis J."/>
            <person name="Puiu D."/>
            <person name="Melake-Berhan A."/>
            <person name="Jones K.M."/>
            <person name="Redman J."/>
            <person name="Chen G."/>
            <person name="Cahoon E.B."/>
            <person name="Gedil M."/>
            <person name="Stanke M."/>
            <person name="Haas B.J."/>
            <person name="Wortman J.R."/>
            <person name="Fraser-Liggett C.M."/>
            <person name="Ravel J."/>
            <person name="Rabinowicz P.D."/>
        </authorList>
    </citation>
    <scope>NUCLEOTIDE SEQUENCE [LARGE SCALE GENOMIC DNA]</scope>
    <source>
        <strain evidence="15">cv. Hale</strain>
    </source>
</reference>
<evidence type="ECO:0000256" key="3">
    <source>
        <dbReference type="ARBA" id="ARBA00005028"/>
    </source>
</evidence>
<gene>
    <name evidence="14" type="ORF">RCOM_1578950</name>
</gene>
<keyword evidence="10 11" id="KW-0324">Glycolysis</keyword>
<keyword evidence="15" id="KW-1185">Reference proteome</keyword>
<evidence type="ECO:0000256" key="6">
    <source>
        <dbReference type="ARBA" id="ARBA00022741"/>
    </source>
</evidence>
<keyword evidence="8" id="KW-0472">Membrane</keyword>
<comment type="subcellular location">
    <subcellularLocation>
        <location evidence="1">Mitochondrion outer membrane</location>
        <topology evidence="1">Single-pass membrane protein</topology>
    </subcellularLocation>
</comment>
<dbReference type="FunFam" id="3.40.367.20:FF:000003">
    <property type="entry name" value="Phosphotransferase"/>
    <property type="match status" value="1"/>
</dbReference>
<dbReference type="GO" id="GO:0005739">
    <property type="term" value="C:mitochondrion"/>
    <property type="evidence" value="ECO:0000318"/>
    <property type="project" value="GO_Central"/>
</dbReference>
<dbReference type="eggNOG" id="KOG1369">
    <property type="taxonomic scope" value="Eukaryota"/>
</dbReference>
<dbReference type="GO" id="GO:0019318">
    <property type="term" value="P:hexose metabolic process"/>
    <property type="evidence" value="ECO:0007669"/>
    <property type="project" value="UniProtKB-UniPathway"/>
</dbReference>
<dbReference type="Proteomes" id="UP000008311">
    <property type="component" value="Unassembled WGS sequence"/>
</dbReference>